<gene>
    <name evidence="5" type="ORF">FNX44_012195</name>
    <name evidence="3" type="ORF">H3146_12760</name>
    <name evidence="4" type="ORF">H3147_04335</name>
</gene>
<dbReference type="CDD" id="cd03450">
    <property type="entry name" value="NodN"/>
    <property type="match status" value="1"/>
</dbReference>
<evidence type="ECO:0000313" key="3">
    <source>
        <dbReference type="EMBL" id="MBB1254232.1"/>
    </source>
</evidence>
<evidence type="ECO:0000313" key="8">
    <source>
        <dbReference type="Proteomes" id="UP000525686"/>
    </source>
</evidence>
<evidence type="ECO:0000313" key="6">
    <source>
        <dbReference type="Proteomes" id="UP000320857"/>
    </source>
</evidence>
<proteinExistence type="inferred from homology"/>
<accession>A0A5P0YRW5</accession>
<comment type="similarity">
    <text evidence="1">Belongs to the enoyl-CoA hydratase/isomerase family.</text>
</comment>
<evidence type="ECO:0000313" key="7">
    <source>
        <dbReference type="Proteomes" id="UP000517765"/>
    </source>
</evidence>
<dbReference type="EMBL" id="VJYK02000103">
    <property type="protein sequence ID" value="MQS02620.1"/>
    <property type="molecule type" value="Genomic_DNA"/>
</dbReference>
<dbReference type="Proteomes" id="UP000517765">
    <property type="component" value="Unassembled WGS sequence"/>
</dbReference>
<reference evidence="7 8" key="2">
    <citation type="submission" date="2020-05" db="EMBL/GenBank/DDBJ databases">
        <title>Classification of alakaliphilic streptomycetes isolated from an alkaline soil next to Lonar Crater, India and a proposal for the recognition of Streptomyces alkaliterrae sp. nov.</title>
        <authorList>
            <person name="Golinska P."/>
        </authorList>
    </citation>
    <scope>NUCLEOTIDE SEQUENCE [LARGE SCALE GENOMIC DNA]</scope>
    <source>
        <strain evidence="8">OF3</strain>
        <strain evidence="7">OF8</strain>
    </source>
</reference>
<dbReference type="Proteomes" id="UP000525686">
    <property type="component" value="Unassembled WGS sequence"/>
</dbReference>
<keyword evidence="6" id="KW-1185">Reference proteome</keyword>
<evidence type="ECO:0000313" key="4">
    <source>
        <dbReference type="EMBL" id="MBB1258059.1"/>
    </source>
</evidence>
<dbReference type="InterPro" id="IPR029069">
    <property type="entry name" value="HotDog_dom_sf"/>
</dbReference>
<feature type="domain" description="MaoC-like" evidence="2">
    <location>
        <begin position="30"/>
        <end position="148"/>
    </location>
</feature>
<dbReference type="RefSeq" id="WP_143648071.1">
    <property type="nucleotide sequence ID" value="NZ_JABJWZ010000096.1"/>
</dbReference>
<dbReference type="Proteomes" id="UP000320857">
    <property type="component" value="Unassembled WGS sequence"/>
</dbReference>
<dbReference type="Pfam" id="PF01575">
    <property type="entry name" value="MaoC_dehydratas"/>
    <property type="match status" value="1"/>
</dbReference>
<evidence type="ECO:0000259" key="2">
    <source>
        <dbReference type="Pfam" id="PF01575"/>
    </source>
</evidence>
<dbReference type="InterPro" id="IPR039375">
    <property type="entry name" value="NodN-like"/>
</dbReference>
<comment type="caution">
    <text evidence="5">The sequence shown here is derived from an EMBL/GenBank/DDBJ whole genome shotgun (WGS) entry which is preliminary data.</text>
</comment>
<name>A0A5P0YRW5_9ACTN</name>
<dbReference type="InterPro" id="IPR002539">
    <property type="entry name" value="MaoC-like_dom"/>
</dbReference>
<organism evidence="5 6">
    <name type="scientific">Streptomyces alkaliterrae</name>
    <dbReference type="NCBI Taxonomy" id="2213162"/>
    <lineage>
        <taxon>Bacteria</taxon>
        <taxon>Bacillati</taxon>
        <taxon>Actinomycetota</taxon>
        <taxon>Actinomycetes</taxon>
        <taxon>Kitasatosporales</taxon>
        <taxon>Streptomycetaceae</taxon>
        <taxon>Streptomyces</taxon>
    </lineage>
</organism>
<dbReference type="SUPFAM" id="SSF54637">
    <property type="entry name" value="Thioesterase/thiol ester dehydrase-isomerase"/>
    <property type="match status" value="1"/>
</dbReference>
<evidence type="ECO:0000313" key="5">
    <source>
        <dbReference type="EMBL" id="MQS02620.1"/>
    </source>
</evidence>
<protein>
    <submittedName>
        <fullName evidence="3 5">Dehydratase</fullName>
    </submittedName>
</protein>
<evidence type="ECO:0000256" key="1">
    <source>
        <dbReference type="ARBA" id="ARBA00005254"/>
    </source>
</evidence>
<dbReference type="Gene3D" id="3.10.129.10">
    <property type="entry name" value="Hotdog Thioesterase"/>
    <property type="match status" value="1"/>
</dbReference>
<dbReference type="AlphaFoldDB" id="A0A5P0YRW5"/>
<sequence>MLSKRLVSSTKEGNVTVETRVFDSPAALRAAIGTELGPSDWIEVAQERIDRFAEATEDHQWIHTDPERAARGPFGSTVAHGYLTLSLLPALTSRVLRVEGVRMGVNYGLNKVRFPAPVPVGSRVRARVLVAEVEEVGGGVQLTAAVTVEREGGDRPVCVATTVSRFYL</sequence>
<reference evidence="3" key="3">
    <citation type="journal article" name="Syst. Appl. Microbiol.">
        <title>Streptomyces alkaliterrae sp. nov., isolated from an alkaline soil, and emended descriptions of Streptomyces alkaliphilus, Streptomyces calidiresistens and Streptomyces durbertensis.</title>
        <authorList>
            <person name="Swiecimska M."/>
            <person name="Golinska P."/>
            <person name="Nouioui I."/>
            <person name="Wypij M."/>
            <person name="Rai M."/>
            <person name="Sangal V."/>
            <person name="Goodfellow M."/>
        </authorList>
    </citation>
    <scope>NUCLEOTIDE SEQUENCE</scope>
    <source>
        <strain evidence="3">OF3</strain>
        <strain evidence="4">OF8</strain>
    </source>
</reference>
<dbReference type="EMBL" id="JABJXA010000015">
    <property type="protein sequence ID" value="MBB1258059.1"/>
    <property type="molecule type" value="Genomic_DNA"/>
</dbReference>
<reference evidence="5 6" key="1">
    <citation type="submission" date="2019-10" db="EMBL/GenBank/DDBJ databases">
        <title>Streptomyces sp. nov., a novel actinobacterium isolated from alkaline environment.</title>
        <authorList>
            <person name="Golinska P."/>
        </authorList>
    </citation>
    <scope>NUCLEOTIDE SEQUENCE [LARGE SCALE GENOMIC DNA]</scope>
    <source>
        <strain evidence="5 6">OF1</strain>
    </source>
</reference>
<dbReference type="PANTHER" id="PTHR42993:SF1">
    <property type="entry name" value="MAOC-LIKE DEHYDRATASE DOMAIN-CONTAINING PROTEIN"/>
    <property type="match status" value="1"/>
</dbReference>
<dbReference type="OrthoDB" id="9801735at2"/>
<dbReference type="EMBL" id="JABJWZ010000096">
    <property type="protein sequence ID" value="MBB1254232.1"/>
    <property type="molecule type" value="Genomic_DNA"/>
</dbReference>
<dbReference type="PANTHER" id="PTHR42993">
    <property type="entry name" value="MAOC-LIKE DEHYDRATASE DOMAIN-CONTAINING PROTEIN"/>
    <property type="match status" value="1"/>
</dbReference>